<gene>
    <name evidence="3" type="ORF">TK06_26025</name>
</gene>
<feature type="domain" description="Amine oxidase" evidence="2">
    <location>
        <begin position="106"/>
        <end position="340"/>
    </location>
</feature>
<reference evidence="3 4" key="2">
    <citation type="journal article" date="2018" name="Nature">
        <title>Mutant phenotypes for thousands of bacterial genes of unknown function.</title>
        <authorList>
            <person name="Price M.N."/>
            <person name="Wetmore K.M."/>
            <person name="Waters R.J."/>
            <person name="Callaghan M."/>
            <person name="Ray J."/>
            <person name="Liu H."/>
            <person name="Kuehl J.V."/>
            <person name="Melnyk R.A."/>
            <person name="Lamson J.S."/>
            <person name="Suh Y."/>
            <person name="Carlson H.K."/>
            <person name="Esquivel Z."/>
            <person name="Sadeeshkumar H."/>
            <person name="Chakraborty R."/>
            <person name="Zane G.M."/>
            <person name="Rubin B.E."/>
            <person name="Wall J.D."/>
            <person name="Visel A."/>
            <person name="Bristow J."/>
            <person name="Blow M.J."/>
            <person name="Arkin A.P."/>
            <person name="Deutschbauer A.M."/>
        </authorList>
    </citation>
    <scope>NUCLEOTIDE SEQUENCE [LARGE SCALE GENOMIC DNA]</scope>
    <source>
        <strain evidence="3 4">FW300-N2E2</strain>
    </source>
</reference>
<evidence type="ECO:0000259" key="2">
    <source>
        <dbReference type="Pfam" id="PF01593"/>
    </source>
</evidence>
<comment type="similarity">
    <text evidence="1">Belongs to the flavin monoamine oxidase family.</text>
</comment>
<dbReference type="SUPFAM" id="SSF54373">
    <property type="entry name" value="FAD-linked reductases, C-terminal domain"/>
    <property type="match status" value="1"/>
</dbReference>
<dbReference type="PANTHER" id="PTHR43563:SF1">
    <property type="entry name" value="AMINE OXIDASE [FLAVIN-CONTAINING] B"/>
    <property type="match status" value="1"/>
</dbReference>
<protein>
    <recommendedName>
        <fullName evidence="2">Amine oxidase domain-containing protein</fullName>
    </recommendedName>
</protein>
<dbReference type="PANTHER" id="PTHR43563">
    <property type="entry name" value="AMINE OXIDASE"/>
    <property type="match status" value="1"/>
</dbReference>
<dbReference type="InterPro" id="IPR036188">
    <property type="entry name" value="FAD/NAD-bd_sf"/>
</dbReference>
<proteinExistence type="inferred from homology"/>
<dbReference type="Gene3D" id="3.50.50.60">
    <property type="entry name" value="FAD/NAD(P)-binding domain"/>
    <property type="match status" value="2"/>
</dbReference>
<dbReference type="InterPro" id="IPR050703">
    <property type="entry name" value="Flavin_MAO"/>
</dbReference>
<dbReference type="Proteomes" id="UP000076083">
    <property type="component" value="Chromosome"/>
</dbReference>
<dbReference type="Pfam" id="PF01593">
    <property type="entry name" value="Amino_oxidase"/>
    <property type="match status" value="1"/>
</dbReference>
<evidence type="ECO:0000256" key="1">
    <source>
        <dbReference type="ARBA" id="ARBA00005995"/>
    </source>
</evidence>
<dbReference type="RefSeq" id="WP_063324383.1">
    <property type="nucleotide sequence ID" value="NZ_CP015225.1"/>
</dbReference>
<dbReference type="GO" id="GO:0016491">
    <property type="term" value="F:oxidoreductase activity"/>
    <property type="evidence" value="ECO:0007669"/>
    <property type="project" value="InterPro"/>
</dbReference>
<dbReference type="Pfam" id="PF13450">
    <property type="entry name" value="NAD_binding_8"/>
    <property type="match status" value="1"/>
</dbReference>
<dbReference type="InterPro" id="IPR002937">
    <property type="entry name" value="Amino_oxidase"/>
</dbReference>
<name>A0A160A382_PSEFL</name>
<dbReference type="Gene3D" id="3.90.660.10">
    <property type="match status" value="1"/>
</dbReference>
<reference evidence="4" key="1">
    <citation type="submission" date="2016-04" db="EMBL/GenBank/DDBJ databases">
        <authorList>
            <person name="Ray J."/>
            <person name="Price M."/>
            <person name="Deutschbauer A."/>
        </authorList>
    </citation>
    <scope>NUCLEOTIDE SEQUENCE [LARGE SCALE GENOMIC DNA]</scope>
    <source>
        <strain evidence="4">FW300-N2E2</strain>
    </source>
</reference>
<sequence length="373" mass="40957">MTTQKIAIIGGGLAGVYAAYRLRGLGIDFDLFEAQGRLGGRILSTEVGGFDLGPTWFWPDCQPRMQSLVEELGLPTFQQHEEGDALVERWATDLVRREGYRSGNVSMRIEGGTGRLVKALAASLPQASVHVDAALTDIQIDDQAIRLTLSEGRVHSSIYSQIWLAIPPRLTGKIHFTPPLSRQKLQQMNSMPTWMASHAKYVARYARPFWREHGLSGDAFSGVGPLGEVHDACNESGAALFGFLSMNAARRQSMNMSDLKALCREQLKRLFGDEALNPIEDFIHDWATDPFTATDEDQVSLGWHGRHEFTLSLDSPWSDIFHLIGSEVGGDQGGYMEGALAAVDKALGGLISSDIRTGFGLEERLGRKHNCTG</sequence>
<evidence type="ECO:0000313" key="4">
    <source>
        <dbReference type="Proteomes" id="UP000076083"/>
    </source>
</evidence>
<accession>A0A160A382</accession>
<dbReference type="EMBL" id="CP015225">
    <property type="protein sequence ID" value="AMZ74404.1"/>
    <property type="molecule type" value="Genomic_DNA"/>
</dbReference>
<dbReference type="AlphaFoldDB" id="A0A160A382"/>
<evidence type="ECO:0000313" key="3">
    <source>
        <dbReference type="EMBL" id="AMZ74404.1"/>
    </source>
</evidence>
<dbReference type="SUPFAM" id="SSF51905">
    <property type="entry name" value="FAD/NAD(P)-binding domain"/>
    <property type="match status" value="1"/>
</dbReference>
<organism evidence="3 4">
    <name type="scientific">Pseudomonas fluorescens</name>
    <dbReference type="NCBI Taxonomy" id="294"/>
    <lineage>
        <taxon>Bacteria</taxon>
        <taxon>Pseudomonadati</taxon>
        <taxon>Pseudomonadota</taxon>
        <taxon>Gammaproteobacteria</taxon>
        <taxon>Pseudomonadales</taxon>
        <taxon>Pseudomonadaceae</taxon>
        <taxon>Pseudomonas</taxon>
    </lineage>
</organism>